<dbReference type="InterPro" id="IPR020568">
    <property type="entry name" value="Ribosomal_Su5_D2-typ_SF"/>
</dbReference>
<gene>
    <name evidence="4" type="ORF">KDA27_08900</name>
</gene>
<dbReference type="InterPro" id="IPR036956">
    <property type="entry name" value="Impact_N_sf"/>
</dbReference>
<evidence type="ECO:0000256" key="2">
    <source>
        <dbReference type="SAM" id="MobiDB-lite"/>
    </source>
</evidence>
<dbReference type="SUPFAM" id="SSF54211">
    <property type="entry name" value="Ribosomal protein S5 domain 2-like"/>
    <property type="match status" value="1"/>
</dbReference>
<protein>
    <submittedName>
        <fullName evidence="4">YigZ family protein</fullName>
    </submittedName>
</protein>
<dbReference type="GO" id="GO:0005737">
    <property type="term" value="C:cytoplasm"/>
    <property type="evidence" value="ECO:0007669"/>
    <property type="project" value="TreeGrafter"/>
</dbReference>
<name>A0A956NAY1_UNCEI</name>
<dbReference type="Proteomes" id="UP000739538">
    <property type="component" value="Unassembled WGS sequence"/>
</dbReference>
<accession>A0A956NAY1</accession>
<dbReference type="PANTHER" id="PTHR16301">
    <property type="entry name" value="IMPACT-RELATED"/>
    <property type="match status" value="1"/>
</dbReference>
<organism evidence="4 5">
    <name type="scientific">Eiseniibacteriota bacterium</name>
    <dbReference type="NCBI Taxonomy" id="2212470"/>
    <lineage>
        <taxon>Bacteria</taxon>
        <taxon>Candidatus Eiseniibacteriota</taxon>
    </lineage>
</organism>
<evidence type="ECO:0000313" key="4">
    <source>
        <dbReference type="EMBL" id="MCA9755905.1"/>
    </source>
</evidence>
<feature type="region of interest" description="Disordered" evidence="2">
    <location>
        <begin position="65"/>
        <end position="88"/>
    </location>
</feature>
<dbReference type="PANTHER" id="PTHR16301:SF20">
    <property type="entry name" value="IMPACT FAMILY MEMBER YIGZ"/>
    <property type="match status" value="1"/>
</dbReference>
<proteinExistence type="inferred from homology"/>
<feature type="domain" description="Impact N-terminal" evidence="3">
    <location>
        <begin position="27"/>
        <end position="133"/>
    </location>
</feature>
<dbReference type="AlphaFoldDB" id="A0A956NAY1"/>
<evidence type="ECO:0000256" key="1">
    <source>
        <dbReference type="ARBA" id="ARBA00007665"/>
    </source>
</evidence>
<dbReference type="Pfam" id="PF01205">
    <property type="entry name" value="Impact_N"/>
    <property type="match status" value="1"/>
</dbReference>
<reference evidence="4" key="1">
    <citation type="submission" date="2020-04" db="EMBL/GenBank/DDBJ databases">
        <authorList>
            <person name="Zhang T."/>
        </authorList>
    </citation>
    <scope>NUCLEOTIDE SEQUENCE</scope>
    <source>
        <strain evidence="4">HKST-UBA02</strain>
    </source>
</reference>
<dbReference type="PROSITE" id="PS00910">
    <property type="entry name" value="UPF0029"/>
    <property type="match status" value="1"/>
</dbReference>
<evidence type="ECO:0000313" key="5">
    <source>
        <dbReference type="Proteomes" id="UP000739538"/>
    </source>
</evidence>
<reference evidence="4" key="2">
    <citation type="journal article" date="2021" name="Microbiome">
        <title>Successional dynamics and alternative stable states in a saline activated sludge microbial community over 9 years.</title>
        <authorList>
            <person name="Wang Y."/>
            <person name="Ye J."/>
            <person name="Ju F."/>
            <person name="Liu L."/>
            <person name="Boyd J.A."/>
            <person name="Deng Y."/>
            <person name="Parks D.H."/>
            <person name="Jiang X."/>
            <person name="Yin X."/>
            <person name="Woodcroft B.J."/>
            <person name="Tyson G.W."/>
            <person name="Hugenholtz P."/>
            <person name="Polz M.F."/>
            <person name="Zhang T."/>
        </authorList>
    </citation>
    <scope>NUCLEOTIDE SEQUENCE</scope>
    <source>
        <strain evidence="4">HKST-UBA02</strain>
    </source>
</reference>
<sequence>MTQLPPAIPSDEYASVLDGPEVETKVKGSRFLGQAFRADDAESAGLAIARVRKQYHDATHHCSAYRVGTPESAEERSDDDGEPSGTAGVPILGAIRRDDLFGVFIVVTRYYGGTKLGTGGLVRAYGDSAREALAVAPRRTVWREATFEIDSTYEDVGAVEAILAREGRHLRKVEREFLDRVRFRVTLLRSQGPSLFSILQEGTAGRAEVREMTSM</sequence>
<comment type="caution">
    <text evidence="4">The sequence shown here is derived from an EMBL/GenBank/DDBJ whole genome shotgun (WGS) entry which is preliminary data.</text>
</comment>
<dbReference type="GO" id="GO:0006446">
    <property type="term" value="P:regulation of translational initiation"/>
    <property type="evidence" value="ECO:0007669"/>
    <property type="project" value="TreeGrafter"/>
</dbReference>
<dbReference type="InterPro" id="IPR001498">
    <property type="entry name" value="Impact_N"/>
</dbReference>
<evidence type="ECO:0000259" key="3">
    <source>
        <dbReference type="Pfam" id="PF01205"/>
    </source>
</evidence>
<comment type="similarity">
    <text evidence="1">Belongs to the IMPACT family.</text>
</comment>
<dbReference type="InterPro" id="IPR020569">
    <property type="entry name" value="UPF0029_Impact_CS"/>
</dbReference>
<dbReference type="Gene3D" id="3.30.230.30">
    <property type="entry name" value="Impact, N-terminal domain"/>
    <property type="match status" value="1"/>
</dbReference>
<dbReference type="EMBL" id="JAGQHS010000035">
    <property type="protein sequence ID" value="MCA9755905.1"/>
    <property type="molecule type" value="Genomic_DNA"/>
</dbReference>
<dbReference type="InterPro" id="IPR023582">
    <property type="entry name" value="Impact"/>
</dbReference>